<proteinExistence type="predicted"/>
<sequence>MRLYRKVLRIPIYAKLYYIYNKNNNNKMFNHRQFYIMVQFFYHLLSCGRFDHLRKSLSDELNKSANLDFYSNGSIRDYCPNGDSGGNKECKTELDKIKAGFIWLFEQNIVNRVSNLSKEQTDIFIIYIIIWFNYMINLKPDNNTNNLNDFYTKYTEGNTHYNYCKKNNNDCSNTLKEKMGYKSFKEIIDKRKDLLNNNFEYMPKLYDAFKLLCKMYTELDASDKQSKKYLENAKNFVDKYDELNVSDIAEDNPYYQVLSTLSNDYNNFKNYCEKNKVDCSDIPSLSSIKTTKNSEEVSELSELSEQSFEDTSSSSSVTNKLIPVLSIFGATAIFLGISYKVNNKELKKILYICKH</sequence>
<dbReference type="PaxDb" id="73239-Q7RAJ2"/>
<dbReference type="InParanoid" id="Q7RAJ2"/>
<gene>
    <name evidence="1" type="ORF">PY06508</name>
</gene>
<dbReference type="Pfam" id="PF06022">
    <property type="entry name" value="Cir_Bir_Yir"/>
    <property type="match status" value="1"/>
</dbReference>
<dbReference type="InterPro" id="IPR006477">
    <property type="entry name" value="Yir_bir_cir"/>
</dbReference>
<name>Q7RAJ2_PLAYO</name>
<evidence type="ECO:0000313" key="2">
    <source>
        <dbReference type="Proteomes" id="UP000008553"/>
    </source>
</evidence>
<keyword evidence="2" id="KW-1185">Reference proteome</keyword>
<dbReference type="EMBL" id="AABL01002207">
    <property type="protein sequence ID" value="EAA18734.1"/>
    <property type="molecule type" value="Genomic_DNA"/>
</dbReference>
<reference evidence="1 2" key="1">
    <citation type="journal article" date="2002" name="Nature">
        <title>Genome sequence and comparative analysis of the model rodent malaria parasite Plasmodium yoelii yoelii.</title>
        <authorList>
            <person name="Carlton J.M."/>
            <person name="Angiuoli S.V."/>
            <person name="Suh B.B."/>
            <person name="Kooij T.W."/>
            <person name="Pertea M."/>
            <person name="Silva J.C."/>
            <person name="Ermolaeva M.D."/>
            <person name="Allen J.E."/>
            <person name="Selengut J.D."/>
            <person name="Koo H.L."/>
            <person name="Peterson J.D."/>
            <person name="Pop M."/>
            <person name="Kosack D.S."/>
            <person name="Shumway M.F."/>
            <person name="Bidwell S.L."/>
            <person name="Shallom S.J."/>
            <person name="van Aken S.E."/>
            <person name="Riedmuller S.B."/>
            <person name="Feldblyum T.V."/>
            <person name="Cho J.K."/>
            <person name="Quackenbush J."/>
            <person name="Sedegah M."/>
            <person name="Shoaibi A."/>
            <person name="Cummings L.M."/>
            <person name="Florens L."/>
            <person name="Yates J.R."/>
            <person name="Raine J.D."/>
            <person name="Sinden R.E."/>
            <person name="Harris M.A."/>
            <person name="Cunningham D.A."/>
            <person name="Preiser P.R."/>
            <person name="Bergman L.W."/>
            <person name="Vaidya A.B."/>
            <person name="van Lin L.H."/>
            <person name="Janse C.J."/>
            <person name="Waters A.P."/>
            <person name="Smith H.O."/>
            <person name="White O.R."/>
            <person name="Salzberg S.L."/>
            <person name="Venter J.C."/>
            <person name="Fraser C.M."/>
            <person name="Hoffman S.L."/>
            <person name="Gardner M.J."/>
            <person name="Carucci D.J."/>
        </authorList>
    </citation>
    <scope>NUCLEOTIDE SEQUENCE [LARGE SCALE GENOMIC DNA]</scope>
    <source>
        <strain evidence="1 2">17XNL</strain>
    </source>
</reference>
<dbReference type="Proteomes" id="UP000008553">
    <property type="component" value="Unassembled WGS sequence"/>
</dbReference>
<organism evidence="1 2">
    <name type="scientific">Plasmodium yoelii yoelii</name>
    <dbReference type="NCBI Taxonomy" id="73239"/>
    <lineage>
        <taxon>Eukaryota</taxon>
        <taxon>Sar</taxon>
        <taxon>Alveolata</taxon>
        <taxon>Apicomplexa</taxon>
        <taxon>Aconoidasida</taxon>
        <taxon>Haemosporida</taxon>
        <taxon>Plasmodiidae</taxon>
        <taxon>Plasmodium</taxon>
        <taxon>Plasmodium (Vinckeia)</taxon>
    </lineage>
</organism>
<accession>Q7RAJ2</accession>
<dbReference type="NCBIfam" id="TIGR01590">
    <property type="entry name" value="yir-bir-cir_Pla"/>
    <property type="match status" value="1"/>
</dbReference>
<comment type="caution">
    <text evidence="1">The sequence shown here is derived from an EMBL/GenBank/DDBJ whole genome shotgun (WGS) entry which is preliminary data.</text>
</comment>
<dbReference type="AlphaFoldDB" id="Q7RAJ2"/>
<evidence type="ECO:0000313" key="1">
    <source>
        <dbReference type="EMBL" id="EAA18734.1"/>
    </source>
</evidence>
<protein>
    <submittedName>
        <fullName evidence="1">Yir1 protein</fullName>
    </submittedName>
</protein>